<sequence length="99" mass="11171">MLTNVYTTYLSFEGVEKILASRKERLKFLDANKLYAYAAGNWGNHARIASSGYTQVNPQVMDFLERPFKVEASTVALWQSSAERYTGGVPDSLLYLPNE</sequence>
<comment type="caution">
    <text evidence="1">The sequence shown here is derived from an EMBL/GenBank/DDBJ whole genome shotgun (WGS) entry which is preliminary data.</text>
</comment>
<evidence type="ECO:0000313" key="1">
    <source>
        <dbReference type="EMBL" id="KAF1844491.1"/>
    </source>
</evidence>
<name>A0A9P4L6Z3_9PLEO</name>
<organism evidence="1 2">
    <name type="scientific">Cucurbitaria berberidis CBS 394.84</name>
    <dbReference type="NCBI Taxonomy" id="1168544"/>
    <lineage>
        <taxon>Eukaryota</taxon>
        <taxon>Fungi</taxon>
        <taxon>Dikarya</taxon>
        <taxon>Ascomycota</taxon>
        <taxon>Pezizomycotina</taxon>
        <taxon>Dothideomycetes</taxon>
        <taxon>Pleosporomycetidae</taxon>
        <taxon>Pleosporales</taxon>
        <taxon>Pleosporineae</taxon>
        <taxon>Cucurbitariaceae</taxon>
        <taxon>Cucurbitaria</taxon>
    </lineage>
</organism>
<gene>
    <name evidence="1" type="ORF">K460DRAFT_92787</name>
</gene>
<dbReference type="GeneID" id="63856074"/>
<reference evidence="1" key="1">
    <citation type="submission" date="2020-01" db="EMBL/GenBank/DDBJ databases">
        <authorList>
            <consortium name="DOE Joint Genome Institute"/>
            <person name="Haridas S."/>
            <person name="Albert R."/>
            <person name="Binder M."/>
            <person name="Bloem J."/>
            <person name="Labutti K."/>
            <person name="Salamov A."/>
            <person name="Andreopoulos B."/>
            <person name="Baker S.E."/>
            <person name="Barry K."/>
            <person name="Bills G."/>
            <person name="Bluhm B.H."/>
            <person name="Cannon C."/>
            <person name="Castanera R."/>
            <person name="Culley D.E."/>
            <person name="Daum C."/>
            <person name="Ezra D."/>
            <person name="Gonzalez J.B."/>
            <person name="Henrissat B."/>
            <person name="Kuo A."/>
            <person name="Liang C."/>
            <person name="Lipzen A."/>
            <person name="Lutzoni F."/>
            <person name="Magnuson J."/>
            <person name="Mondo S."/>
            <person name="Nolan M."/>
            <person name="Ohm R."/>
            <person name="Pangilinan J."/>
            <person name="Park H.-J."/>
            <person name="Ramirez L."/>
            <person name="Alfaro M."/>
            <person name="Sun H."/>
            <person name="Tritt A."/>
            <person name="Yoshinaga Y."/>
            <person name="Zwiers L.-H."/>
            <person name="Turgeon B.G."/>
            <person name="Goodwin S.B."/>
            <person name="Spatafora J.W."/>
            <person name="Crous P.W."/>
            <person name="Grigoriev I.V."/>
        </authorList>
    </citation>
    <scope>NUCLEOTIDE SEQUENCE</scope>
    <source>
        <strain evidence="1">CBS 394.84</strain>
    </source>
</reference>
<dbReference type="EMBL" id="ML976616">
    <property type="protein sequence ID" value="KAF1844491.1"/>
    <property type="molecule type" value="Genomic_DNA"/>
</dbReference>
<dbReference type="RefSeq" id="XP_040787054.1">
    <property type="nucleotide sequence ID" value="XM_040938817.1"/>
</dbReference>
<dbReference type="Proteomes" id="UP000800039">
    <property type="component" value="Unassembled WGS sequence"/>
</dbReference>
<keyword evidence="2" id="KW-1185">Reference proteome</keyword>
<accession>A0A9P4L6Z3</accession>
<proteinExistence type="predicted"/>
<protein>
    <submittedName>
        <fullName evidence="1">Uncharacterized protein</fullName>
    </submittedName>
</protein>
<dbReference type="AlphaFoldDB" id="A0A9P4L6Z3"/>
<dbReference type="OrthoDB" id="1577640at2759"/>
<evidence type="ECO:0000313" key="2">
    <source>
        <dbReference type="Proteomes" id="UP000800039"/>
    </source>
</evidence>